<name>A0ACA9P4B6_9GLOM</name>
<sequence length="214" mass="24283">LGSGELFYLRCILMHCAVRTCDKIKVFNNIAYSTYQETTCEMGLFANKNENDASTLDIWQKFNLNLSANMYSNYPNTINITLQQIASLLAEHGQFAKEFCLKMTSKQLTFHNEIIAHILWKPEEGSISISKFPKFLDRKAGQGKTFLINAICHSIRAAKKIVLPCRTTALLYEGGRTAHSLFQIPVKENNINIQSTIKYHSNCADLIRESILII</sequence>
<accession>A0ACA9P4B6</accession>
<evidence type="ECO:0000313" key="2">
    <source>
        <dbReference type="Proteomes" id="UP000789366"/>
    </source>
</evidence>
<keyword evidence="2" id="KW-1185">Reference proteome</keyword>
<evidence type="ECO:0000313" key="1">
    <source>
        <dbReference type="EMBL" id="CAG8688147.1"/>
    </source>
</evidence>
<organism evidence="1 2">
    <name type="scientific">Cetraspora pellucida</name>
    <dbReference type="NCBI Taxonomy" id="1433469"/>
    <lineage>
        <taxon>Eukaryota</taxon>
        <taxon>Fungi</taxon>
        <taxon>Fungi incertae sedis</taxon>
        <taxon>Mucoromycota</taxon>
        <taxon>Glomeromycotina</taxon>
        <taxon>Glomeromycetes</taxon>
        <taxon>Diversisporales</taxon>
        <taxon>Gigasporaceae</taxon>
        <taxon>Cetraspora</taxon>
    </lineage>
</organism>
<gene>
    <name evidence="1" type="ORF">SPELUC_LOCUS10604</name>
</gene>
<comment type="caution">
    <text evidence="1">The sequence shown here is derived from an EMBL/GenBank/DDBJ whole genome shotgun (WGS) entry which is preliminary data.</text>
</comment>
<dbReference type="EMBL" id="CAJVPW010020201">
    <property type="protein sequence ID" value="CAG8688147.1"/>
    <property type="molecule type" value="Genomic_DNA"/>
</dbReference>
<feature type="non-terminal residue" evidence="1">
    <location>
        <position position="1"/>
    </location>
</feature>
<reference evidence="1" key="1">
    <citation type="submission" date="2021-06" db="EMBL/GenBank/DDBJ databases">
        <authorList>
            <person name="Kallberg Y."/>
            <person name="Tangrot J."/>
            <person name="Rosling A."/>
        </authorList>
    </citation>
    <scope>NUCLEOTIDE SEQUENCE</scope>
    <source>
        <strain evidence="1">28 12/20/2015</strain>
    </source>
</reference>
<dbReference type="Proteomes" id="UP000789366">
    <property type="component" value="Unassembled WGS sequence"/>
</dbReference>
<protein>
    <submittedName>
        <fullName evidence="1">10216_t:CDS:1</fullName>
    </submittedName>
</protein>
<proteinExistence type="predicted"/>